<reference evidence="1 2" key="1">
    <citation type="journal article" date="2019" name="Sci. Rep.">
        <title>Orb-weaving spider Araneus ventricosus genome elucidates the spidroin gene catalogue.</title>
        <authorList>
            <person name="Kono N."/>
            <person name="Nakamura H."/>
            <person name="Ohtoshi R."/>
            <person name="Moran D.A.P."/>
            <person name="Shinohara A."/>
            <person name="Yoshida Y."/>
            <person name="Fujiwara M."/>
            <person name="Mori M."/>
            <person name="Tomita M."/>
            <person name="Arakawa K."/>
        </authorList>
    </citation>
    <scope>NUCLEOTIDE SEQUENCE [LARGE SCALE GENOMIC DNA]</scope>
</reference>
<keyword evidence="2" id="KW-1185">Reference proteome</keyword>
<proteinExistence type="predicted"/>
<gene>
    <name evidence="1" type="ORF">AVEN_141882_1</name>
</gene>
<name>A0A4Y2LT77_ARAVE</name>
<dbReference type="AlphaFoldDB" id="A0A4Y2LT77"/>
<evidence type="ECO:0000313" key="1">
    <source>
        <dbReference type="EMBL" id="GBN17604.1"/>
    </source>
</evidence>
<sequence>MAFVTKWVQGSRASLLRDKSLYQDFVILLRKSERVIITPLPLYIRSCSPLVGETLPPPVERTLTCPFTLAKQLKTNGGLETLIFCSPPSLATPLAVLTRR</sequence>
<comment type="caution">
    <text evidence="1">The sequence shown here is derived from an EMBL/GenBank/DDBJ whole genome shotgun (WGS) entry which is preliminary data.</text>
</comment>
<organism evidence="1 2">
    <name type="scientific">Araneus ventricosus</name>
    <name type="common">Orbweaver spider</name>
    <name type="synonym">Epeira ventricosa</name>
    <dbReference type="NCBI Taxonomy" id="182803"/>
    <lineage>
        <taxon>Eukaryota</taxon>
        <taxon>Metazoa</taxon>
        <taxon>Ecdysozoa</taxon>
        <taxon>Arthropoda</taxon>
        <taxon>Chelicerata</taxon>
        <taxon>Arachnida</taxon>
        <taxon>Araneae</taxon>
        <taxon>Araneomorphae</taxon>
        <taxon>Entelegynae</taxon>
        <taxon>Araneoidea</taxon>
        <taxon>Araneidae</taxon>
        <taxon>Araneus</taxon>
    </lineage>
</organism>
<dbReference type="Proteomes" id="UP000499080">
    <property type="component" value="Unassembled WGS sequence"/>
</dbReference>
<accession>A0A4Y2LT77</accession>
<protein>
    <submittedName>
        <fullName evidence="1">Uncharacterized protein</fullName>
    </submittedName>
</protein>
<dbReference type="EMBL" id="BGPR01006278">
    <property type="protein sequence ID" value="GBN17604.1"/>
    <property type="molecule type" value="Genomic_DNA"/>
</dbReference>
<evidence type="ECO:0000313" key="2">
    <source>
        <dbReference type="Proteomes" id="UP000499080"/>
    </source>
</evidence>